<dbReference type="Proteomes" id="UP000315283">
    <property type="component" value="Unassembled WGS sequence"/>
</dbReference>
<feature type="domain" description="Acyl-CoA dehydrogenase/oxidase C-terminal" evidence="7">
    <location>
        <begin position="234"/>
        <end position="384"/>
    </location>
</feature>
<dbReference type="Gene3D" id="2.40.110.10">
    <property type="entry name" value="Butyryl-CoA Dehydrogenase, subunit A, domain 2"/>
    <property type="match status" value="1"/>
</dbReference>
<dbReference type="Pfam" id="PF02770">
    <property type="entry name" value="Acyl-CoA_dh_M"/>
    <property type="match status" value="1"/>
</dbReference>
<evidence type="ECO:0000256" key="1">
    <source>
        <dbReference type="ARBA" id="ARBA00001974"/>
    </source>
</evidence>
<evidence type="ECO:0000259" key="9">
    <source>
        <dbReference type="Pfam" id="PF02771"/>
    </source>
</evidence>
<evidence type="ECO:0000259" key="8">
    <source>
        <dbReference type="Pfam" id="PF02770"/>
    </source>
</evidence>
<reference evidence="10 11" key="1">
    <citation type="submission" date="2019-02" db="EMBL/GenBank/DDBJ databases">
        <title>Prokaryotic population dynamics and viral predation in marine succession experiment using metagenomics: the confinement effect.</title>
        <authorList>
            <person name="Haro-Moreno J.M."/>
            <person name="Rodriguez-Valera F."/>
            <person name="Lopez-Perez M."/>
        </authorList>
    </citation>
    <scope>NUCLEOTIDE SEQUENCE [LARGE SCALE GENOMIC DNA]</scope>
    <source>
        <strain evidence="10">MED-G164</strain>
    </source>
</reference>
<dbReference type="GO" id="GO:0050660">
    <property type="term" value="F:flavin adenine dinucleotide binding"/>
    <property type="evidence" value="ECO:0007669"/>
    <property type="project" value="InterPro"/>
</dbReference>
<proteinExistence type="inferred from homology"/>
<protein>
    <submittedName>
        <fullName evidence="10">Acyl-CoA dehydrogenase</fullName>
    </submittedName>
</protein>
<accession>A0A520N542</accession>
<feature type="domain" description="Acyl-CoA oxidase/dehydrogenase middle" evidence="8">
    <location>
        <begin position="128"/>
        <end position="222"/>
    </location>
</feature>
<dbReference type="SUPFAM" id="SSF56645">
    <property type="entry name" value="Acyl-CoA dehydrogenase NM domain-like"/>
    <property type="match status" value="1"/>
</dbReference>
<dbReference type="GO" id="GO:0016627">
    <property type="term" value="F:oxidoreductase activity, acting on the CH-CH group of donors"/>
    <property type="evidence" value="ECO:0007669"/>
    <property type="project" value="InterPro"/>
</dbReference>
<name>A0A520N542_9GAMM</name>
<evidence type="ECO:0000256" key="5">
    <source>
        <dbReference type="ARBA" id="ARBA00023002"/>
    </source>
</evidence>
<dbReference type="InterPro" id="IPR009075">
    <property type="entry name" value="AcylCo_DH/oxidase_C"/>
</dbReference>
<evidence type="ECO:0000313" key="10">
    <source>
        <dbReference type="EMBL" id="RZO28489.1"/>
    </source>
</evidence>
<gene>
    <name evidence="10" type="ORF">EVA97_02655</name>
</gene>
<dbReference type="SUPFAM" id="SSF47203">
    <property type="entry name" value="Acyl-CoA dehydrogenase C-terminal domain-like"/>
    <property type="match status" value="1"/>
</dbReference>
<feature type="domain" description="Acyl-CoA dehydrogenase/oxidase N-terminal" evidence="9">
    <location>
        <begin position="6"/>
        <end position="124"/>
    </location>
</feature>
<dbReference type="InterPro" id="IPR009100">
    <property type="entry name" value="AcylCoA_DH/oxidase_NM_dom_sf"/>
</dbReference>
<dbReference type="InterPro" id="IPR052161">
    <property type="entry name" value="Mycobact_Acyl-CoA_DH"/>
</dbReference>
<sequence>MDFNDTPEQAKFRKTCLEWLEKNASYKDKSSKGDSFANKDLVQEAKSWQKKKYDAGWAMLHWPKEFGGIGASPIERIIWGNEESKFDVPKGIFEIGLGMCGPVMMQYASEEQKERYLPPMAEGKEIWCQLFSEPSAGSDVAGLRSKAVKDGDKWIINGQKVWTSGAHFSDYGILVVRHDPELEKHKGMTFFFVDMKSPGIEVKPIKQITGGSSFNEVYFTDVEIPDSQRLGEIGDGWKVAITTLMNERLAVGDAGGPDVGDAFKWAKTQDSLGEPILNNKAARESIADWYCETNGLKNTKLRTMSALSKGDTPGPEASITKIVSANKLQDIGNFGMDSMDMAGMLKSDDQDIKSFQNAWLGAPGLRIAGGTDEILRNIIAERVLGLPQDPRADKGLAYKDIPSGNS</sequence>
<dbReference type="PANTHER" id="PTHR43292:SF4">
    <property type="entry name" value="ACYL-COA DEHYDROGENASE FADE34"/>
    <property type="match status" value="1"/>
</dbReference>
<dbReference type="FunFam" id="2.40.110.10:FF:000011">
    <property type="entry name" value="Acyl-CoA dehydrogenase FadE34"/>
    <property type="match status" value="1"/>
</dbReference>
<comment type="caution">
    <text evidence="10">The sequence shown here is derived from an EMBL/GenBank/DDBJ whole genome shotgun (WGS) entry which is preliminary data.</text>
</comment>
<evidence type="ECO:0000313" key="11">
    <source>
        <dbReference type="Proteomes" id="UP000315283"/>
    </source>
</evidence>
<dbReference type="Gene3D" id="1.10.540.10">
    <property type="entry name" value="Acyl-CoA dehydrogenase/oxidase, N-terminal domain"/>
    <property type="match status" value="1"/>
</dbReference>
<comment type="cofactor">
    <cofactor evidence="1 6">
        <name>FAD</name>
        <dbReference type="ChEBI" id="CHEBI:57692"/>
    </cofactor>
</comment>
<dbReference type="InterPro" id="IPR013786">
    <property type="entry name" value="AcylCoA_DH/ox_N"/>
</dbReference>
<dbReference type="InterPro" id="IPR046373">
    <property type="entry name" value="Acyl-CoA_Oxase/DH_mid-dom_sf"/>
</dbReference>
<organism evidence="10 11">
    <name type="scientific">SAR86 cluster bacterium</name>
    <dbReference type="NCBI Taxonomy" id="2030880"/>
    <lineage>
        <taxon>Bacteria</taxon>
        <taxon>Pseudomonadati</taxon>
        <taxon>Pseudomonadota</taxon>
        <taxon>Gammaproteobacteria</taxon>
        <taxon>SAR86 cluster</taxon>
    </lineage>
</organism>
<dbReference type="EMBL" id="SHBJ01000013">
    <property type="protein sequence ID" value="RZO28489.1"/>
    <property type="molecule type" value="Genomic_DNA"/>
</dbReference>
<dbReference type="InterPro" id="IPR006091">
    <property type="entry name" value="Acyl-CoA_Oxase/DH_mid-dom"/>
</dbReference>
<keyword evidence="4 6" id="KW-0274">FAD</keyword>
<dbReference type="InterPro" id="IPR037069">
    <property type="entry name" value="AcylCoA_DH/ox_N_sf"/>
</dbReference>
<comment type="similarity">
    <text evidence="2 6">Belongs to the acyl-CoA dehydrogenase family.</text>
</comment>
<evidence type="ECO:0000256" key="2">
    <source>
        <dbReference type="ARBA" id="ARBA00009347"/>
    </source>
</evidence>
<dbReference type="Pfam" id="PF00441">
    <property type="entry name" value="Acyl-CoA_dh_1"/>
    <property type="match status" value="1"/>
</dbReference>
<dbReference type="Pfam" id="PF02771">
    <property type="entry name" value="Acyl-CoA_dh_N"/>
    <property type="match status" value="1"/>
</dbReference>
<evidence type="ECO:0000256" key="6">
    <source>
        <dbReference type="RuleBase" id="RU362125"/>
    </source>
</evidence>
<keyword evidence="3 6" id="KW-0285">Flavoprotein</keyword>
<evidence type="ECO:0000256" key="4">
    <source>
        <dbReference type="ARBA" id="ARBA00022827"/>
    </source>
</evidence>
<dbReference type="Gene3D" id="1.20.140.10">
    <property type="entry name" value="Butyryl-CoA Dehydrogenase, subunit A, domain 3"/>
    <property type="match status" value="1"/>
</dbReference>
<dbReference type="InterPro" id="IPR036250">
    <property type="entry name" value="AcylCo_DH-like_C"/>
</dbReference>
<dbReference type="AlphaFoldDB" id="A0A520N542"/>
<dbReference type="PANTHER" id="PTHR43292">
    <property type="entry name" value="ACYL-COA DEHYDROGENASE"/>
    <property type="match status" value="1"/>
</dbReference>
<evidence type="ECO:0000259" key="7">
    <source>
        <dbReference type="Pfam" id="PF00441"/>
    </source>
</evidence>
<dbReference type="GO" id="GO:0005886">
    <property type="term" value="C:plasma membrane"/>
    <property type="evidence" value="ECO:0007669"/>
    <property type="project" value="TreeGrafter"/>
</dbReference>
<evidence type="ECO:0000256" key="3">
    <source>
        <dbReference type="ARBA" id="ARBA00022630"/>
    </source>
</evidence>
<keyword evidence="5 6" id="KW-0560">Oxidoreductase</keyword>